<dbReference type="PANTHER" id="PTHR43586">
    <property type="entry name" value="CYSTEINE DESULFURASE"/>
    <property type="match status" value="1"/>
</dbReference>
<dbReference type="InterPro" id="IPR020578">
    <property type="entry name" value="Aminotrans_V_PyrdxlP_BS"/>
</dbReference>
<dbReference type="Proteomes" id="UP000054092">
    <property type="component" value="Unassembled WGS sequence"/>
</dbReference>
<comment type="caution">
    <text evidence="7">The sequence shown here is derived from an EMBL/GenBank/DDBJ whole genome shotgun (WGS) entry which is preliminary data.</text>
</comment>
<comment type="catalytic activity">
    <reaction evidence="4">
        <text>(sulfur carrier)-H + L-cysteine = (sulfur carrier)-SH + L-alanine</text>
        <dbReference type="Rhea" id="RHEA:43892"/>
        <dbReference type="Rhea" id="RHEA-COMP:14737"/>
        <dbReference type="Rhea" id="RHEA-COMP:14739"/>
        <dbReference type="ChEBI" id="CHEBI:29917"/>
        <dbReference type="ChEBI" id="CHEBI:35235"/>
        <dbReference type="ChEBI" id="CHEBI:57972"/>
        <dbReference type="ChEBI" id="CHEBI:64428"/>
        <dbReference type="EC" id="2.8.1.7"/>
    </reaction>
</comment>
<name>A0A101HQJ6_9BACT</name>
<evidence type="ECO:0000256" key="5">
    <source>
        <dbReference type="RuleBase" id="RU004504"/>
    </source>
</evidence>
<protein>
    <submittedName>
        <fullName evidence="7">Selenocysteine lyase</fullName>
    </submittedName>
</protein>
<keyword evidence="7" id="KW-0456">Lyase</keyword>
<evidence type="ECO:0000313" key="7">
    <source>
        <dbReference type="EMBL" id="KUK81286.1"/>
    </source>
</evidence>
<dbReference type="PROSITE" id="PS00595">
    <property type="entry name" value="AA_TRANSFER_CLASS_5"/>
    <property type="match status" value="1"/>
</dbReference>
<comment type="cofactor">
    <cofactor evidence="1 5">
        <name>pyridoxal 5'-phosphate</name>
        <dbReference type="ChEBI" id="CHEBI:597326"/>
    </cofactor>
</comment>
<dbReference type="Gene3D" id="3.90.1150.10">
    <property type="entry name" value="Aspartate Aminotransferase, domain 1"/>
    <property type="match status" value="1"/>
</dbReference>
<organism evidence="7 8">
    <name type="scientific">Mesotoga prima</name>
    <dbReference type="NCBI Taxonomy" id="1184387"/>
    <lineage>
        <taxon>Bacteria</taxon>
        <taxon>Thermotogati</taxon>
        <taxon>Thermotogota</taxon>
        <taxon>Thermotogae</taxon>
        <taxon>Kosmotogales</taxon>
        <taxon>Kosmotogaceae</taxon>
        <taxon>Mesotoga</taxon>
    </lineage>
</organism>
<feature type="domain" description="Aminotransferase class V" evidence="6">
    <location>
        <begin position="28"/>
        <end position="395"/>
    </location>
</feature>
<keyword evidence="3" id="KW-0663">Pyridoxal phosphate</keyword>
<dbReference type="InterPro" id="IPR000192">
    <property type="entry name" value="Aminotrans_V_dom"/>
</dbReference>
<dbReference type="AlphaFoldDB" id="A0A101HQJ6"/>
<dbReference type="InterPro" id="IPR015421">
    <property type="entry name" value="PyrdxlP-dep_Trfase_major"/>
</dbReference>
<dbReference type="PATRIC" id="fig|1184387.3.peg.883"/>
<proteinExistence type="inferred from homology"/>
<evidence type="ECO:0000256" key="4">
    <source>
        <dbReference type="ARBA" id="ARBA00050776"/>
    </source>
</evidence>
<evidence type="ECO:0000313" key="8">
    <source>
        <dbReference type="Proteomes" id="UP000054092"/>
    </source>
</evidence>
<dbReference type="GO" id="GO:0016829">
    <property type="term" value="F:lyase activity"/>
    <property type="evidence" value="ECO:0007669"/>
    <property type="project" value="UniProtKB-KW"/>
</dbReference>
<evidence type="ECO:0000256" key="2">
    <source>
        <dbReference type="ARBA" id="ARBA00010447"/>
    </source>
</evidence>
<evidence type="ECO:0000256" key="1">
    <source>
        <dbReference type="ARBA" id="ARBA00001933"/>
    </source>
</evidence>
<dbReference type="InterPro" id="IPR015424">
    <property type="entry name" value="PyrdxlP-dep_Trfase"/>
</dbReference>
<dbReference type="InterPro" id="IPR015422">
    <property type="entry name" value="PyrdxlP-dep_Trfase_small"/>
</dbReference>
<dbReference type="GO" id="GO:0031071">
    <property type="term" value="F:cysteine desulfurase activity"/>
    <property type="evidence" value="ECO:0007669"/>
    <property type="project" value="UniProtKB-EC"/>
</dbReference>
<evidence type="ECO:0000259" key="6">
    <source>
        <dbReference type="Pfam" id="PF00266"/>
    </source>
</evidence>
<evidence type="ECO:0000256" key="3">
    <source>
        <dbReference type="ARBA" id="ARBA00022898"/>
    </source>
</evidence>
<accession>A0A101HQJ6</accession>
<gene>
    <name evidence="7" type="ORF">XD94_0537</name>
</gene>
<reference evidence="8" key="1">
    <citation type="journal article" date="2015" name="MBio">
        <title>Genome-Resolved Metagenomic Analysis Reveals Roles for Candidate Phyla and Other Microbial Community Members in Biogeochemical Transformations in Oil Reservoirs.</title>
        <authorList>
            <person name="Hu P."/>
            <person name="Tom L."/>
            <person name="Singh A."/>
            <person name="Thomas B.C."/>
            <person name="Baker B.J."/>
            <person name="Piceno Y.M."/>
            <person name="Andersen G.L."/>
            <person name="Banfield J.F."/>
        </authorList>
    </citation>
    <scope>NUCLEOTIDE SEQUENCE [LARGE SCALE GENOMIC DNA]</scope>
</reference>
<dbReference type="Gene3D" id="3.40.640.10">
    <property type="entry name" value="Type I PLP-dependent aspartate aminotransferase-like (Major domain)"/>
    <property type="match status" value="1"/>
</dbReference>
<dbReference type="Pfam" id="PF00266">
    <property type="entry name" value="Aminotran_5"/>
    <property type="match status" value="1"/>
</dbReference>
<dbReference type="SUPFAM" id="SSF53383">
    <property type="entry name" value="PLP-dependent transferases"/>
    <property type="match status" value="1"/>
</dbReference>
<sequence length="407" mass="44900">MNSQKKSEPMVKDLRRDFPIFRNHPSLVYLDNAATTHKPSSIIDLVKSFYEAENANVHRAVYPLAERATSLYEYSRQEIAHFVGADQDEVVFTKGATESLSLLAASLASSGEYGTFVVPIIEHHSNFLPWQYYARRNGLDFVALPAVGAELSVEDLHRSLRDIEGPFVFSIGGLMNSTGYRTPFEEITEIVHSLGGIIVIDGAQLIPHESFDFRESKTDFLVFSGHKMLAETGIGCLVGRSSLIEELSPLVLGGGMVNRVDVEDSSFSEGVSKLEGGTQNIAGAVSLAGATKYLKGIGMKWINDHVSYLTNIARERLAEIPDLTIHSPSSSHAILLFSHRRIHSHDLAEFLGRTQNVAVRSGHHCAQLQMGALGVSSACRASLYLYNTLEDIERLFEGITKAERWFS</sequence>
<comment type="similarity">
    <text evidence="2">Belongs to the class-V pyridoxal-phosphate-dependent aminotransferase family. Csd subfamily.</text>
</comment>
<dbReference type="EMBL" id="LGGP01000068">
    <property type="protein sequence ID" value="KUK81286.1"/>
    <property type="molecule type" value="Genomic_DNA"/>
</dbReference>
<dbReference type="PANTHER" id="PTHR43586:SF8">
    <property type="entry name" value="CYSTEINE DESULFURASE 1, CHLOROPLASTIC"/>
    <property type="match status" value="1"/>
</dbReference>